<dbReference type="RefSeq" id="WP_206586181.1">
    <property type="nucleotide sequence ID" value="NZ_JAFKCU010000002.1"/>
</dbReference>
<dbReference type="SUPFAM" id="SSF53590">
    <property type="entry name" value="Nucleoside hydrolase"/>
    <property type="match status" value="1"/>
</dbReference>
<dbReference type="Pfam" id="PF07632">
    <property type="entry name" value="Sde182_NH-like"/>
    <property type="match status" value="1"/>
</dbReference>
<dbReference type="Gene3D" id="3.90.245.10">
    <property type="entry name" value="Ribonucleoside hydrolase-like"/>
    <property type="match status" value="1"/>
</dbReference>
<dbReference type="Proteomes" id="UP000664480">
    <property type="component" value="Unassembled WGS sequence"/>
</dbReference>
<dbReference type="InterPro" id="IPR036452">
    <property type="entry name" value="Ribo_hydro-like"/>
</dbReference>
<gene>
    <name evidence="2" type="ORF">J0A69_08760</name>
</gene>
<reference evidence="2 3" key="1">
    <citation type="submission" date="2021-03" db="EMBL/GenBank/DDBJ databases">
        <title>novel species isolated from a fishpond in China.</title>
        <authorList>
            <person name="Lu H."/>
            <person name="Cai Z."/>
        </authorList>
    </citation>
    <scope>NUCLEOTIDE SEQUENCE [LARGE SCALE GENOMIC DNA]</scope>
    <source>
        <strain evidence="2 3">YJ13C</strain>
    </source>
</reference>
<proteinExistence type="predicted"/>
<sequence length="309" mass="35038">MTILAFGMISCEQTAPKNRIIISTDIGGSDPDDYQSMVHLFMYADTLDIEGLVASPPFQGRKEHILEVIDAYEKDYPSLTNHSAHYPTPDYLRSITVQGAIDSQASQTPTSDISEGAKLIIEKAKNPDPRPLYVLVWGSLTDVAQALHQSPEIKEKIRVYAIGSWNTLQDTSARNYVFEQHPDLWFIENNTTFRGMYMGGFQEEDFGNETFVSTHLKNHGAMGDLFFEKKKDIKMGDTPSVLYMIHGDPGNPESPSWGGQFVKTDHGLSYWTDDPNPSLEENNRQGAKTVNKWRKDFLSDWKKRMDYLK</sequence>
<protein>
    <submittedName>
        <fullName evidence="2">DUF1593 domain-containing protein</fullName>
    </submittedName>
</protein>
<feature type="domain" description="Cellulose-binding Sde182 nucleoside hydrolase-like" evidence="1">
    <location>
        <begin position="19"/>
        <end position="261"/>
    </location>
</feature>
<dbReference type="InterPro" id="IPR011483">
    <property type="entry name" value="Sde182_NH-like"/>
</dbReference>
<evidence type="ECO:0000313" key="2">
    <source>
        <dbReference type="EMBL" id="MBN7815516.1"/>
    </source>
</evidence>
<comment type="caution">
    <text evidence="2">The sequence shown here is derived from an EMBL/GenBank/DDBJ whole genome shotgun (WGS) entry which is preliminary data.</text>
</comment>
<evidence type="ECO:0000259" key="1">
    <source>
        <dbReference type="Pfam" id="PF07632"/>
    </source>
</evidence>
<keyword evidence="3" id="KW-1185">Reference proteome</keyword>
<organism evidence="2 3">
    <name type="scientific">Algoriphagus pacificus</name>
    <dbReference type="NCBI Taxonomy" id="2811234"/>
    <lineage>
        <taxon>Bacteria</taxon>
        <taxon>Pseudomonadati</taxon>
        <taxon>Bacteroidota</taxon>
        <taxon>Cytophagia</taxon>
        <taxon>Cytophagales</taxon>
        <taxon>Cyclobacteriaceae</taxon>
        <taxon>Algoriphagus</taxon>
    </lineage>
</organism>
<dbReference type="EMBL" id="JAFKCU010000002">
    <property type="protein sequence ID" value="MBN7815516.1"/>
    <property type="molecule type" value="Genomic_DNA"/>
</dbReference>
<accession>A0ABS3CG68</accession>
<name>A0ABS3CG68_9BACT</name>
<evidence type="ECO:0000313" key="3">
    <source>
        <dbReference type="Proteomes" id="UP000664480"/>
    </source>
</evidence>